<dbReference type="PANTHER" id="PTHR47102:SF1">
    <property type="entry name" value="BNI1-RELATED PROTEIN 1"/>
    <property type="match status" value="1"/>
</dbReference>
<dbReference type="PROSITE" id="PS51231">
    <property type="entry name" value="DAD"/>
    <property type="match status" value="1"/>
</dbReference>
<accession>A0A0W0CYC7</accession>
<dbReference type="GO" id="GO:0051016">
    <property type="term" value="P:barbed-end actin filament capping"/>
    <property type="evidence" value="ECO:0007669"/>
    <property type="project" value="UniProtKB-ARBA"/>
</dbReference>
<sequence length="1304" mass="148416">MVRLMLDARAMPADGEAVDRLFEELIRDGGYYWGEELVDELRRGPCSKRWEFICKVHGLETSHHGAGKSSDNVGGTLNGPVDAGGQAEADEEISGILQKLESVKDTVLASESGGETVLRFLYNLEKLLRQSRLREVFVYYDYVTALLEPLVTVILDLEQMHGHNSKFLYIHLRCIKTIMNSSEGRLLVLKNDVLVTYLRDIVTSDLEFSINFVKNKCQAMEVLLLLSYLDMDRGFQVIYETFEPYMDEWMDSTLCNCDELQHYESSSSLINPTKILVEYCTLFMFMVNSIIEGYQSFEKKTAIIASFENVEKFTPLITLIENLDDENTSTQIKKYRDVKLEIMTRNSCVPSILEDVSYSQVLTDLVIQTKNTALESGLGNLFTLVFQVIHTKKLNESIKFLKLIALLVPYLNKVLTVEDSLENPDYFFKDAITTLVDNLQSEDLTRRAMVEIKTLEKNITELNSHIEELENEAHMDKRTIIQQLKQAEHMLEEKTIENESSIRLINQLKGQLREKQKKYDQLLVHQRMAPKDTRSISGGKIFENVNSGKVNQRSFSTSSAKMIYKSKGFRSLVSVVQSNEDFHNQKENVSGYKPGLNMVYNENGKGSSLTTFDTGKGYPQNVFNTGIKSQQGDVEHGQYLLKSAQYSSDISSDIAKQEFNGAASNGKPYILPQNSVMTLNMNTSVDSVVSTEFDQPSIQPEHGNVQIAGLPPPPVPPFLKLGGGSKLSVTSSNDDKDGPTIPDSPIMEFPGILTNIDIKKNEDASTKIGVTNDNLPPPPPPPPLPPNLTKNKASADTSDEASGDVVVAPPPPPPLPSNFNVPSSTPKSTIRLKQIHWEKVDDVGGTLWEDVSAIPLNHLKDEGVFSQIEKYFMILEPVKKTKVLAENENKPTKISFLTRDIAQQFGINLHMYSQLSVEEFVTKVLKCEDDLIQNVSVLGFFTKEDLTQIPSGLERKFAPYSTNYLTDDSPEKDPRELERADHIYLELFYNLRSYWSARSHCLLVLTTYERDYFDLMYKLEKIDEAIQRLYDSTRIKKLLLIIREIGNYMNKGSVTGIKLNSLPKLSFVKSSSEKNISFLHFVERVVRESFPDVYTFTEDIAKVEDLGKVTLEHVELECEEFAEKVGSVVYSLTQGKLSDPTKLHPKDAIFTKMRYKINRAKSKSELLINQHELTKRSLNRLMKYYGEEPMDKESKNNFFNYFVEFAMVFKKCAKENIEREEVTRLYEQRKHLLEQRNKKIEEQEHSDDEINAVDDLITKLRDAKKQHPAPLRRRRSTKAVLNEKRAGEPLLERTQALLSDIQNI</sequence>
<dbReference type="InterPro" id="IPR014767">
    <property type="entry name" value="DAD_dom"/>
</dbReference>
<dbReference type="Gene3D" id="6.10.30.50">
    <property type="match status" value="1"/>
</dbReference>
<evidence type="ECO:0000313" key="8">
    <source>
        <dbReference type="EMBL" id="KTB04617.1"/>
    </source>
</evidence>
<dbReference type="GO" id="GO:0031267">
    <property type="term" value="F:small GTPase binding"/>
    <property type="evidence" value="ECO:0007669"/>
    <property type="project" value="InterPro"/>
</dbReference>
<feature type="region of interest" description="Disordered" evidence="4">
    <location>
        <begin position="767"/>
        <end position="825"/>
    </location>
</feature>
<dbReference type="GO" id="GO:0005935">
    <property type="term" value="C:cellular bud neck"/>
    <property type="evidence" value="ECO:0007669"/>
    <property type="project" value="UniProtKB-ARBA"/>
</dbReference>
<dbReference type="VEuPathDB" id="FungiDB:CAGL0H06765g"/>
<gene>
    <name evidence="8" type="ORF">AO440_002183</name>
</gene>
<dbReference type="PROSITE" id="PS51232">
    <property type="entry name" value="GBD_FH3"/>
    <property type="match status" value="1"/>
</dbReference>
<dbReference type="GO" id="GO:0043332">
    <property type="term" value="C:mating projection tip"/>
    <property type="evidence" value="ECO:0007669"/>
    <property type="project" value="TreeGrafter"/>
</dbReference>
<dbReference type="InterPro" id="IPR014768">
    <property type="entry name" value="GBD/FH3_dom"/>
</dbReference>
<organism evidence="8 9">
    <name type="scientific">Candida glabrata</name>
    <name type="common">Yeast</name>
    <name type="synonym">Torulopsis glabrata</name>
    <dbReference type="NCBI Taxonomy" id="5478"/>
    <lineage>
        <taxon>Eukaryota</taxon>
        <taxon>Fungi</taxon>
        <taxon>Dikarya</taxon>
        <taxon>Ascomycota</taxon>
        <taxon>Saccharomycotina</taxon>
        <taxon>Saccharomycetes</taxon>
        <taxon>Saccharomycetales</taxon>
        <taxon>Saccharomycetaceae</taxon>
        <taxon>Nakaseomyces</taxon>
    </lineage>
</organism>
<dbReference type="InterPro" id="IPR010473">
    <property type="entry name" value="GTPase-bd"/>
</dbReference>
<reference evidence="8 9" key="1">
    <citation type="submission" date="2015-10" db="EMBL/GenBank/DDBJ databases">
        <title>Draft genomes sequences of Candida glabrata isolates 1A, 1B, 2A, 2B, 3A and 3B.</title>
        <authorList>
            <person name="Haavelsrud O.E."/>
            <person name="Gaustad P."/>
        </authorList>
    </citation>
    <scope>NUCLEOTIDE SEQUENCE [LARGE SCALE GENOMIC DNA]</scope>
    <source>
        <strain evidence="8">910700640</strain>
    </source>
</reference>
<dbReference type="PROSITE" id="PS51444">
    <property type="entry name" value="FH2"/>
    <property type="match status" value="1"/>
</dbReference>
<dbReference type="SUPFAM" id="SSF48371">
    <property type="entry name" value="ARM repeat"/>
    <property type="match status" value="1"/>
</dbReference>
<dbReference type="VEuPathDB" id="FungiDB:GWK60_H06721"/>
<feature type="region of interest" description="Disordered" evidence="4">
    <location>
        <begin position="711"/>
        <end position="749"/>
    </location>
</feature>
<dbReference type="VEuPathDB" id="FungiDB:GVI51_H06655"/>
<feature type="compositionally biased region" description="Pro residues" evidence="4">
    <location>
        <begin position="775"/>
        <end position="786"/>
    </location>
</feature>
<dbReference type="Proteomes" id="UP000054886">
    <property type="component" value="Unassembled WGS sequence"/>
</dbReference>
<dbReference type="InterPro" id="IPR011989">
    <property type="entry name" value="ARM-like"/>
</dbReference>
<dbReference type="GO" id="GO:0005522">
    <property type="term" value="F:profilin binding"/>
    <property type="evidence" value="ECO:0007669"/>
    <property type="project" value="UniProtKB-ARBA"/>
</dbReference>
<feature type="domain" description="GBD/FH3" evidence="6">
    <location>
        <begin position="10"/>
        <end position="419"/>
    </location>
</feature>
<protein>
    <submittedName>
        <fullName evidence="8">BNI1-related protein 1</fullName>
    </submittedName>
</protein>
<dbReference type="InterPro" id="IPR051661">
    <property type="entry name" value="Actin_filament_regulator"/>
</dbReference>
<keyword evidence="1 3" id="KW-0175">Coiled coil</keyword>
<dbReference type="FunFam" id="1.20.58.2220:FF:000006">
    <property type="entry name" value="Cytokinesis protein sepA"/>
    <property type="match status" value="1"/>
</dbReference>
<comment type="similarity">
    <text evidence="2">Belongs to the formin homology family. BNI1 subfamily.</text>
</comment>
<evidence type="ECO:0000259" key="6">
    <source>
        <dbReference type="PROSITE" id="PS51232"/>
    </source>
</evidence>
<dbReference type="PANTHER" id="PTHR47102">
    <property type="entry name" value="PROTEIN BNI1"/>
    <property type="match status" value="1"/>
</dbReference>
<evidence type="ECO:0000259" key="5">
    <source>
        <dbReference type="PROSITE" id="PS51231"/>
    </source>
</evidence>
<dbReference type="GO" id="GO:0003779">
    <property type="term" value="F:actin binding"/>
    <property type="evidence" value="ECO:0007669"/>
    <property type="project" value="InterPro"/>
</dbReference>
<comment type="caution">
    <text evidence="8">The sequence shown here is derived from an EMBL/GenBank/DDBJ whole genome shotgun (WGS) entry which is preliminary data.</text>
</comment>
<dbReference type="SMART" id="SM00498">
    <property type="entry name" value="FH2"/>
    <property type="match status" value="1"/>
</dbReference>
<dbReference type="InterPro" id="IPR015425">
    <property type="entry name" value="FH2_Formin"/>
</dbReference>
<dbReference type="GO" id="GO:0070649">
    <property type="term" value="P:formin-nucleated actin cable assembly"/>
    <property type="evidence" value="ECO:0007669"/>
    <property type="project" value="UniProtKB-ARBA"/>
</dbReference>
<dbReference type="SMART" id="SM01140">
    <property type="entry name" value="Drf_GBD"/>
    <property type="match status" value="1"/>
</dbReference>
<dbReference type="EMBL" id="LLZZ01000116">
    <property type="protein sequence ID" value="KTB04617.1"/>
    <property type="molecule type" value="Genomic_DNA"/>
</dbReference>
<dbReference type="Gene3D" id="1.25.10.10">
    <property type="entry name" value="Leucine-rich Repeat Variant"/>
    <property type="match status" value="1"/>
</dbReference>
<evidence type="ECO:0000259" key="7">
    <source>
        <dbReference type="PROSITE" id="PS51444"/>
    </source>
</evidence>
<feature type="coiled-coil region" evidence="3">
    <location>
        <begin position="452"/>
        <end position="525"/>
    </location>
</feature>
<dbReference type="InterPro" id="IPR042201">
    <property type="entry name" value="FH2_Formin_sf"/>
</dbReference>
<dbReference type="GO" id="GO:0005737">
    <property type="term" value="C:cytoplasm"/>
    <property type="evidence" value="ECO:0007669"/>
    <property type="project" value="UniProtKB-ARBA"/>
</dbReference>
<dbReference type="Gene3D" id="1.20.58.2220">
    <property type="entry name" value="Formin, FH2 domain"/>
    <property type="match status" value="1"/>
</dbReference>
<dbReference type="GO" id="GO:0032153">
    <property type="term" value="C:cell division site"/>
    <property type="evidence" value="ECO:0007669"/>
    <property type="project" value="UniProtKB-ARBA"/>
</dbReference>
<evidence type="ECO:0000256" key="3">
    <source>
        <dbReference type="SAM" id="Coils"/>
    </source>
</evidence>
<evidence type="ECO:0000313" key="9">
    <source>
        <dbReference type="Proteomes" id="UP000054886"/>
    </source>
</evidence>
<dbReference type="VEuPathDB" id="FungiDB:B1J91_H06765g"/>
<proteinExistence type="inferred from homology"/>
<dbReference type="InterPro" id="IPR016024">
    <property type="entry name" value="ARM-type_fold"/>
</dbReference>
<dbReference type="GO" id="GO:0045010">
    <property type="term" value="P:actin nucleation"/>
    <property type="evidence" value="ECO:0007669"/>
    <property type="project" value="UniProtKB-ARBA"/>
</dbReference>
<feature type="domain" description="DAD" evidence="5">
    <location>
        <begin position="1248"/>
        <end position="1276"/>
    </location>
</feature>
<name>A0A0W0CYC7_CANGB</name>
<evidence type="ECO:0000256" key="1">
    <source>
        <dbReference type="ARBA" id="ARBA00023054"/>
    </source>
</evidence>
<feature type="domain" description="FH2" evidence="7">
    <location>
        <begin position="822"/>
        <end position="1235"/>
    </location>
</feature>
<evidence type="ECO:0000256" key="2">
    <source>
        <dbReference type="ARBA" id="ARBA00037935"/>
    </source>
</evidence>
<dbReference type="GO" id="GO:0071474">
    <property type="term" value="P:cellular hyperosmotic response"/>
    <property type="evidence" value="ECO:0007669"/>
    <property type="project" value="UniProtKB-ARBA"/>
</dbReference>
<dbReference type="Pfam" id="PF02181">
    <property type="entry name" value="FH2"/>
    <property type="match status" value="1"/>
</dbReference>
<dbReference type="GO" id="GO:1903475">
    <property type="term" value="P:mitotic actomyosin contractile ring assembly"/>
    <property type="evidence" value="ECO:0007669"/>
    <property type="project" value="UniProtKB-ARBA"/>
</dbReference>
<dbReference type="SUPFAM" id="SSF101447">
    <property type="entry name" value="Formin homology 2 domain (FH2 domain)"/>
    <property type="match status" value="1"/>
</dbReference>
<evidence type="ECO:0000256" key="4">
    <source>
        <dbReference type="SAM" id="MobiDB-lite"/>
    </source>
</evidence>